<name>A0A9X2F2E7_9SPHI</name>
<evidence type="ECO:0000313" key="2">
    <source>
        <dbReference type="EMBL" id="MCO4292864.1"/>
    </source>
</evidence>
<reference evidence="2" key="1">
    <citation type="submission" date="2022-06" db="EMBL/GenBank/DDBJ databases">
        <title>Solitalea sp. MAHUQ-68 isolated from rhizospheric soil.</title>
        <authorList>
            <person name="Huq M.A."/>
        </authorList>
    </citation>
    <scope>NUCLEOTIDE SEQUENCE</scope>
    <source>
        <strain evidence="2">MAHUQ-68</strain>
    </source>
</reference>
<feature type="domain" description="DUF6933" evidence="1">
    <location>
        <begin position="3"/>
        <end position="162"/>
    </location>
</feature>
<sequence>MIQIFCSQKFAKLLELPSKKNSSINTEESLQAWNAHLFSADRRKCLIFVHKTTLYTFILLDILKKDLKDLPSLFIEGFINQLKTDQLIKDNHELILRKHYDSITLKNTDNDKKVLGSINDYVYQTKFMIEINGGIHNCDANDIGQRLNDTPMGAIKYGFPIDRMREEIENLK</sequence>
<dbReference type="Proteomes" id="UP001155182">
    <property type="component" value="Unassembled WGS sequence"/>
</dbReference>
<proteinExistence type="predicted"/>
<dbReference type="EMBL" id="JAMWYS010000028">
    <property type="protein sequence ID" value="MCO4292864.1"/>
    <property type="molecule type" value="Genomic_DNA"/>
</dbReference>
<organism evidence="2 3">
    <name type="scientific">Solitalea agri</name>
    <dbReference type="NCBI Taxonomy" id="2953739"/>
    <lineage>
        <taxon>Bacteria</taxon>
        <taxon>Pseudomonadati</taxon>
        <taxon>Bacteroidota</taxon>
        <taxon>Sphingobacteriia</taxon>
        <taxon>Sphingobacteriales</taxon>
        <taxon>Sphingobacteriaceae</taxon>
        <taxon>Solitalea</taxon>
    </lineage>
</organism>
<gene>
    <name evidence="2" type="ORF">NF867_08330</name>
</gene>
<evidence type="ECO:0000259" key="1">
    <source>
        <dbReference type="Pfam" id="PF22016"/>
    </source>
</evidence>
<comment type="caution">
    <text evidence="2">The sequence shown here is derived from an EMBL/GenBank/DDBJ whole genome shotgun (WGS) entry which is preliminary data.</text>
</comment>
<keyword evidence="3" id="KW-1185">Reference proteome</keyword>
<protein>
    <recommendedName>
        <fullName evidence="1">DUF6933 domain-containing protein</fullName>
    </recommendedName>
</protein>
<dbReference type="Pfam" id="PF22016">
    <property type="entry name" value="DUF6933"/>
    <property type="match status" value="1"/>
</dbReference>
<accession>A0A9X2F2E7</accession>
<dbReference type="InterPro" id="IPR053864">
    <property type="entry name" value="DUF6933"/>
</dbReference>
<dbReference type="RefSeq" id="WP_252587356.1">
    <property type="nucleotide sequence ID" value="NZ_JAMWYS010000028.1"/>
</dbReference>
<dbReference type="AlphaFoldDB" id="A0A9X2F2E7"/>
<evidence type="ECO:0000313" key="3">
    <source>
        <dbReference type="Proteomes" id="UP001155182"/>
    </source>
</evidence>